<feature type="region of interest" description="Disordered" evidence="1">
    <location>
        <begin position="85"/>
        <end position="104"/>
    </location>
</feature>
<accession>A0A839DZ22</accession>
<sequence>MRRLVAACLVVTALLTGCGTGESSSHLRVSDTLVPATPADSPPTATTPAGTVLPAPPADLTVLDPATNTLALAGAGRPKLTLFDTRTPNKPPRTIPLPGPAAGMRKTGKATLLVSIPDNDLVVRVNTTTGTLDRIPVTGGPVDAVEIQGELVVALREPNTVVTVDNGKVQHTADGFQEPSRLIRQGDEVLVLDSLATSLTPVTIDTGDKGAALRAGEGSTHAVKDRFGRILTIDTRGNELMAFSTDPLIMRQRSPVDGHPYGLTYDASTDLAWTTLTASNELVAYDVTAGQPIERHRLPTVRQPNSVTVDPATGTVYVASATGQGLQVVSM</sequence>
<dbReference type="InterPro" id="IPR015943">
    <property type="entry name" value="WD40/YVTN_repeat-like_dom_sf"/>
</dbReference>
<dbReference type="PANTHER" id="PTHR47197:SF3">
    <property type="entry name" value="DIHYDRO-HEME D1 DEHYDROGENASE"/>
    <property type="match status" value="1"/>
</dbReference>
<comment type="caution">
    <text evidence="2">The sequence shown here is derived from an EMBL/GenBank/DDBJ whole genome shotgun (WGS) entry which is preliminary data.</text>
</comment>
<name>A0A839DZ22_9PSEU</name>
<reference evidence="2 3" key="1">
    <citation type="submission" date="2020-07" db="EMBL/GenBank/DDBJ databases">
        <title>Sequencing the genomes of 1000 actinobacteria strains.</title>
        <authorList>
            <person name="Klenk H.-P."/>
        </authorList>
    </citation>
    <scope>NUCLEOTIDE SEQUENCE [LARGE SCALE GENOMIC DNA]</scope>
    <source>
        <strain evidence="2 3">DSM 45975</strain>
    </source>
</reference>
<dbReference type="RefSeq" id="WP_182543874.1">
    <property type="nucleotide sequence ID" value="NZ_JACGWZ010000002.1"/>
</dbReference>
<keyword evidence="3" id="KW-1185">Reference proteome</keyword>
<feature type="compositionally biased region" description="Pro residues" evidence="1">
    <location>
        <begin position="89"/>
        <end position="99"/>
    </location>
</feature>
<dbReference type="EMBL" id="JACGWZ010000002">
    <property type="protein sequence ID" value="MBA8824635.1"/>
    <property type="molecule type" value="Genomic_DNA"/>
</dbReference>
<dbReference type="GO" id="GO:0003677">
    <property type="term" value="F:DNA binding"/>
    <property type="evidence" value="ECO:0007669"/>
    <property type="project" value="UniProtKB-KW"/>
</dbReference>
<dbReference type="Gene3D" id="2.130.10.10">
    <property type="entry name" value="YVTN repeat-like/Quinoprotein amine dehydrogenase"/>
    <property type="match status" value="1"/>
</dbReference>
<dbReference type="InterPro" id="IPR051200">
    <property type="entry name" value="Host-pathogen_enzymatic-act"/>
</dbReference>
<evidence type="ECO:0000256" key="1">
    <source>
        <dbReference type="SAM" id="MobiDB-lite"/>
    </source>
</evidence>
<evidence type="ECO:0000313" key="3">
    <source>
        <dbReference type="Proteomes" id="UP000569329"/>
    </source>
</evidence>
<feature type="compositionally biased region" description="Low complexity" evidence="1">
    <location>
        <begin position="35"/>
        <end position="53"/>
    </location>
</feature>
<dbReference type="Proteomes" id="UP000569329">
    <property type="component" value="Unassembled WGS sequence"/>
</dbReference>
<dbReference type="SUPFAM" id="SSF101898">
    <property type="entry name" value="NHL repeat"/>
    <property type="match status" value="1"/>
</dbReference>
<organism evidence="2 3">
    <name type="scientific">Halosaccharopolyspora lacisalsi</name>
    <dbReference type="NCBI Taxonomy" id="1000566"/>
    <lineage>
        <taxon>Bacteria</taxon>
        <taxon>Bacillati</taxon>
        <taxon>Actinomycetota</taxon>
        <taxon>Actinomycetes</taxon>
        <taxon>Pseudonocardiales</taxon>
        <taxon>Pseudonocardiaceae</taxon>
        <taxon>Halosaccharopolyspora</taxon>
    </lineage>
</organism>
<dbReference type="AlphaFoldDB" id="A0A839DZ22"/>
<gene>
    <name evidence="2" type="ORF">FHX42_001982</name>
</gene>
<protein>
    <submittedName>
        <fullName evidence="2">DNA-binding beta-propeller fold protein YncE</fullName>
    </submittedName>
</protein>
<dbReference type="PANTHER" id="PTHR47197">
    <property type="entry name" value="PROTEIN NIRF"/>
    <property type="match status" value="1"/>
</dbReference>
<dbReference type="PROSITE" id="PS51257">
    <property type="entry name" value="PROKAR_LIPOPROTEIN"/>
    <property type="match status" value="1"/>
</dbReference>
<keyword evidence="2" id="KW-0238">DNA-binding</keyword>
<feature type="region of interest" description="Disordered" evidence="1">
    <location>
        <begin position="33"/>
        <end position="53"/>
    </location>
</feature>
<evidence type="ECO:0000313" key="2">
    <source>
        <dbReference type="EMBL" id="MBA8824635.1"/>
    </source>
</evidence>
<proteinExistence type="predicted"/>